<proteinExistence type="predicted"/>
<sequence length="53" mass="5858">MIIILSSITLFILLNYTSPCPVARSCHSVFLTTSICGSQFLHVLYTRPSLEAV</sequence>
<accession>A0A0B7C5D3</accession>
<evidence type="ECO:0000313" key="2">
    <source>
        <dbReference type="EMBL" id="CEL00393.1"/>
    </source>
</evidence>
<keyword evidence="1" id="KW-0732">Signal</keyword>
<gene>
    <name evidence="2" type="primary">ORF223595</name>
</gene>
<feature type="chain" id="PRO_5002112125" evidence="1">
    <location>
        <begin position="20"/>
        <end position="53"/>
    </location>
</feature>
<feature type="non-terminal residue" evidence="2">
    <location>
        <position position="53"/>
    </location>
</feature>
<reference evidence="2" key="1">
    <citation type="submission" date="2014-12" db="EMBL/GenBank/DDBJ databases">
        <title>Insight into the proteome of Arion vulgaris.</title>
        <authorList>
            <person name="Aradska J."/>
            <person name="Bulat T."/>
            <person name="Smidak R."/>
            <person name="Sarate P."/>
            <person name="Gangsoo J."/>
            <person name="Sialana F."/>
            <person name="Bilban M."/>
            <person name="Lubec G."/>
        </authorList>
    </citation>
    <scope>NUCLEOTIDE SEQUENCE</scope>
    <source>
        <tissue evidence="2">Skin</tissue>
    </source>
</reference>
<protein>
    <submittedName>
        <fullName evidence="2">Uncharacterized protein</fullName>
    </submittedName>
</protein>
<name>A0A0B7C5D3_9EUPU</name>
<feature type="signal peptide" evidence="1">
    <location>
        <begin position="1"/>
        <end position="19"/>
    </location>
</feature>
<organism evidence="2">
    <name type="scientific">Arion vulgaris</name>
    <dbReference type="NCBI Taxonomy" id="1028688"/>
    <lineage>
        <taxon>Eukaryota</taxon>
        <taxon>Metazoa</taxon>
        <taxon>Spiralia</taxon>
        <taxon>Lophotrochozoa</taxon>
        <taxon>Mollusca</taxon>
        <taxon>Gastropoda</taxon>
        <taxon>Heterobranchia</taxon>
        <taxon>Euthyneura</taxon>
        <taxon>Panpulmonata</taxon>
        <taxon>Eupulmonata</taxon>
        <taxon>Stylommatophora</taxon>
        <taxon>Helicina</taxon>
        <taxon>Arionoidea</taxon>
        <taxon>Arionidae</taxon>
        <taxon>Arion</taxon>
    </lineage>
</organism>
<evidence type="ECO:0000256" key="1">
    <source>
        <dbReference type="SAM" id="SignalP"/>
    </source>
</evidence>
<dbReference type="EMBL" id="HACG01053522">
    <property type="protein sequence ID" value="CEL00393.1"/>
    <property type="molecule type" value="Transcribed_RNA"/>
</dbReference>
<dbReference type="AlphaFoldDB" id="A0A0B7C5D3"/>